<dbReference type="Proteomes" id="UP000500938">
    <property type="component" value="Chromosome"/>
</dbReference>
<keyword evidence="1" id="KW-0732">Signal</keyword>
<evidence type="ECO:0008006" key="4">
    <source>
        <dbReference type="Google" id="ProtNLM"/>
    </source>
</evidence>
<dbReference type="SUPFAM" id="SSF54427">
    <property type="entry name" value="NTF2-like"/>
    <property type="match status" value="1"/>
</dbReference>
<feature type="signal peptide" evidence="1">
    <location>
        <begin position="1"/>
        <end position="27"/>
    </location>
</feature>
<accession>A0A6M4INR9</accession>
<dbReference type="EMBL" id="CP053085">
    <property type="protein sequence ID" value="QJR36370.1"/>
    <property type="molecule type" value="Genomic_DNA"/>
</dbReference>
<keyword evidence="3" id="KW-1185">Reference proteome</keyword>
<protein>
    <recommendedName>
        <fullName evidence="4">DUF4440 domain-containing protein</fullName>
    </recommendedName>
</protein>
<evidence type="ECO:0000313" key="3">
    <source>
        <dbReference type="Proteomes" id="UP000500938"/>
    </source>
</evidence>
<evidence type="ECO:0000256" key="1">
    <source>
        <dbReference type="SAM" id="SignalP"/>
    </source>
</evidence>
<dbReference type="RefSeq" id="WP_171225802.1">
    <property type="nucleotide sequence ID" value="NZ_CP053085.1"/>
</dbReference>
<dbReference type="Gene3D" id="3.10.450.50">
    <property type="match status" value="2"/>
</dbReference>
<gene>
    <name evidence="2" type="ORF">HKW67_13080</name>
</gene>
<organism evidence="2 3">
    <name type="scientific">Gemmatimonas groenlandica</name>
    <dbReference type="NCBI Taxonomy" id="2732249"/>
    <lineage>
        <taxon>Bacteria</taxon>
        <taxon>Pseudomonadati</taxon>
        <taxon>Gemmatimonadota</taxon>
        <taxon>Gemmatimonadia</taxon>
        <taxon>Gemmatimonadales</taxon>
        <taxon>Gemmatimonadaceae</taxon>
        <taxon>Gemmatimonas</taxon>
    </lineage>
</organism>
<dbReference type="KEGG" id="ggr:HKW67_13080"/>
<dbReference type="InterPro" id="IPR032710">
    <property type="entry name" value="NTF2-like_dom_sf"/>
</dbReference>
<dbReference type="AlphaFoldDB" id="A0A6M4INR9"/>
<name>A0A6M4INR9_9BACT</name>
<sequence>MRPTLLVTSALLLAAVLTPLHGGTRLAAQRQPAPRRNSDRLVADPAPLAAVTTLLEIDRAFSKTSSDLSMRAALDAMFADGVIAPWQRGEIVKGKAAVIRAMLQSPDSVAKLSWAPIRGGVSADGLHGFTFGYLAAEHPDGRLSHSKYMAYWVREPRGWRVAAWKRRPIGAAPLASEPHAPSLPSRIVKPTTNTDVVARYYRSLVNAEAGFSQLAQRVGLSRAFADMGSDDAVNMGGPDDPQFVVGAANIARAVAPVNGDSPATITWGADTALVSSSGDLGITFGVIRPKVQQDPSAPSPGSAFFTIWRRASPSAPWRYIAE</sequence>
<proteinExistence type="predicted"/>
<reference evidence="2 3" key="1">
    <citation type="submission" date="2020-05" db="EMBL/GenBank/DDBJ databases">
        <title>Complete genome sequence of Gemmatimonas greenlandica TET16.</title>
        <authorList>
            <person name="Zeng Y."/>
        </authorList>
    </citation>
    <scope>NUCLEOTIDE SEQUENCE [LARGE SCALE GENOMIC DNA]</scope>
    <source>
        <strain evidence="2 3">TET16</strain>
    </source>
</reference>
<feature type="chain" id="PRO_5026974110" description="DUF4440 domain-containing protein" evidence="1">
    <location>
        <begin position="28"/>
        <end position="322"/>
    </location>
</feature>
<evidence type="ECO:0000313" key="2">
    <source>
        <dbReference type="EMBL" id="QJR36370.1"/>
    </source>
</evidence>